<reference evidence="2" key="1">
    <citation type="submission" date="2020-10" db="EMBL/GenBank/DDBJ databases">
        <authorList>
            <person name="Gilroy R."/>
        </authorList>
    </citation>
    <scope>NUCLEOTIDE SEQUENCE</scope>
    <source>
        <strain evidence="2">11167</strain>
    </source>
</reference>
<protein>
    <submittedName>
        <fullName evidence="2">NAD(P)H-dependent oxidoreductase</fullName>
    </submittedName>
</protein>
<organism evidence="2 3">
    <name type="scientific">Candidatus Aphodenecus pullistercoris</name>
    <dbReference type="NCBI Taxonomy" id="2840669"/>
    <lineage>
        <taxon>Bacteria</taxon>
        <taxon>Pseudomonadati</taxon>
        <taxon>Spirochaetota</taxon>
        <taxon>Spirochaetia</taxon>
        <taxon>Spirochaetales</taxon>
        <taxon>Candidatus Aphodenecus</taxon>
    </lineage>
</organism>
<dbReference type="InterPro" id="IPR008254">
    <property type="entry name" value="Flavodoxin/NO_synth"/>
</dbReference>
<feature type="domain" description="Flavodoxin-like" evidence="1">
    <location>
        <begin position="3"/>
        <end position="133"/>
    </location>
</feature>
<dbReference type="AlphaFoldDB" id="A0A9D9H709"/>
<dbReference type="Proteomes" id="UP000823633">
    <property type="component" value="Unassembled WGS sequence"/>
</dbReference>
<dbReference type="EMBL" id="JADIMU010000043">
    <property type="protein sequence ID" value="MBO8443445.1"/>
    <property type="molecule type" value="Genomic_DNA"/>
</dbReference>
<proteinExistence type="predicted"/>
<dbReference type="InterPro" id="IPR029039">
    <property type="entry name" value="Flavoprotein-like_sf"/>
</dbReference>
<evidence type="ECO:0000313" key="2">
    <source>
        <dbReference type="EMBL" id="MBO8443445.1"/>
    </source>
</evidence>
<sequence length="155" mass="16794">MKKAVIAYFTRSGKSRQVAQELARITGGELCQVENREAYPEDYRSLVALVMDEEKRGVKRPLAPLGADFSALDRLYIVSPNWFGTIVPPIKRLLEGLDLNGKEVALVITHGGSGCAKAPDDVRKLALGARFVGQLALNVDEGGVAGKLENWTASL</sequence>
<dbReference type="GO" id="GO:0010181">
    <property type="term" value="F:FMN binding"/>
    <property type="evidence" value="ECO:0007669"/>
    <property type="project" value="InterPro"/>
</dbReference>
<dbReference type="Gene3D" id="3.40.50.360">
    <property type="match status" value="1"/>
</dbReference>
<accession>A0A9D9H709</accession>
<name>A0A9D9H709_9SPIR</name>
<reference evidence="2" key="2">
    <citation type="journal article" date="2021" name="PeerJ">
        <title>Extensive microbial diversity within the chicken gut microbiome revealed by metagenomics and culture.</title>
        <authorList>
            <person name="Gilroy R."/>
            <person name="Ravi A."/>
            <person name="Getino M."/>
            <person name="Pursley I."/>
            <person name="Horton D.L."/>
            <person name="Alikhan N.F."/>
            <person name="Baker D."/>
            <person name="Gharbi K."/>
            <person name="Hall N."/>
            <person name="Watson M."/>
            <person name="Adriaenssens E.M."/>
            <person name="Foster-Nyarko E."/>
            <person name="Jarju S."/>
            <person name="Secka A."/>
            <person name="Antonio M."/>
            <person name="Oren A."/>
            <person name="Chaudhuri R.R."/>
            <person name="La Ragione R."/>
            <person name="Hildebrand F."/>
            <person name="Pallen M.J."/>
        </authorList>
    </citation>
    <scope>NUCLEOTIDE SEQUENCE</scope>
    <source>
        <strain evidence="2">11167</strain>
    </source>
</reference>
<gene>
    <name evidence="2" type="ORF">IAC42_06765</name>
</gene>
<comment type="caution">
    <text evidence="2">The sequence shown here is derived from an EMBL/GenBank/DDBJ whole genome shotgun (WGS) entry which is preliminary data.</text>
</comment>
<dbReference type="Pfam" id="PF12682">
    <property type="entry name" value="Flavodoxin_4"/>
    <property type="match status" value="1"/>
</dbReference>
<dbReference type="PANTHER" id="PTHR39201:SF1">
    <property type="entry name" value="FLAVODOXIN-LIKE DOMAIN-CONTAINING PROTEIN"/>
    <property type="match status" value="1"/>
</dbReference>
<dbReference type="SUPFAM" id="SSF52218">
    <property type="entry name" value="Flavoproteins"/>
    <property type="match status" value="1"/>
</dbReference>
<dbReference type="PANTHER" id="PTHR39201">
    <property type="entry name" value="EXPORTED PROTEIN-RELATED"/>
    <property type="match status" value="1"/>
</dbReference>
<evidence type="ECO:0000313" key="3">
    <source>
        <dbReference type="Proteomes" id="UP000823633"/>
    </source>
</evidence>
<evidence type="ECO:0000259" key="1">
    <source>
        <dbReference type="Pfam" id="PF12682"/>
    </source>
</evidence>